<proteinExistence type="predicted"/>
<feature type="domain" description="Protein kinase" evidence="8">
    <location>
        <begin position="56"/>
        <end position="347"/>
    </location>
</feature>
<dbReference type="InterPro" id="IPR011009">
    <property type="entry name" value="Kinase-like_dom_sf"/>
</dbReference>
<evidence type="ECO:0000256" key="4">
    <source>
        <dbReference type="ARBA" id="ARBA00022840"/>
    </source>
</evidence>
<dbReference type="PROSITE" id="PS50005">
    <property type="entry name" value="TPR"/>
    <property type="match status" value="2"/>
</dbReference>
<dbReference type="SMART" id="SM00028">
    <property type="entry name" value="TPR"/>
    <property type="match status" value="5"/>
</dbReference>
<dbReference type="PROSITE" id="PS50011">
    <property type="entry name" value="PROTEIN_KINASE_DOM"/>
    <property type="match status" value="1"/>
</dbReference>
<dbReference type="CDD" id="cd14014">
    <property type="entry name" value="STKc_PknB_like"/>
    <property type="match status" value="1"/>
</dbReference>
<evidence type="ECO:0000313" key="10">
    <source>
        <dbReference type="Proteomes" id="UP001217838"/>
    </source>
</evidence>
<evidence type="ECO:0000313" key="9">
    <source>
        <dbReference type="EMBL" id="MDC0672060.1"/>
    </source>
</evidence>
<dbReference type="InterPro" id="IPR019734">
    <property type="entry name" value="TPR_rpt"/>
</dbReference>
<organism evidence="9 10">
    <name type="scientific">Nannocystis radixulma</name>
    <dbReference type="NCBI Taxonomy" id="2995305"/>
    <lineage>
        <taxon>Bacteria</taxon>
        <taxon>Pseudomonadati</taxon>
        <taxon>Myxococcota</taxon>
        <taxon>Polyangia</taxon>
        <taxon>Nannocystales</taxon>
        <taxon>Nannocystaceae</taxon>
        <taxon>Nannocystis</taxon>
    </lineage>
</organism>
<feature type="binding site" evidence="6">
    <location>
        <position position="85"/>
    </location>
    <ligand>
        <name>ATP</name>
        <dbReference type="ChEBI" id="CHEBI:30616"/>
    </ligand>
</feature>
<feature type="compositionally biased region" description="Polar residues" evidence="7">
    <location>
        <begin position="1"/>
        <end position="13"/>
    </location>
</feature>
<dbReference type="InterPro" id="IPR008271">
    <property type="entry name" value="Ser/Thr_kinase_AS"/>
</dbReference>
<dbReference type="Proteomes" id="UP001217838">
    <property type="component" value="Unassembled WGS sequence"/>
</dbReference>
<feature type="region of interest" description="Disordered" evidence="7">
    <location>
        <begin position="1"/>
        <end position="31"/>
    </location>
</feature>
<dbReference type="InterPro" id="IPR000719">
    <property type="entry name" value="Prot_kinase_dom"/>
</dbReference>
<evidence type="ECO:0000256" key="7">
    <source>
        <dbReference type="SAM" id="MobiDB-lite"/>
    </source>
</evidence>
<dbReference type="InterPro" id="IPR011990">
    <property type="entry name" value="TPR-like_helical_dom_sf"/>
</dbReference>
<dbReference type="PROSITE" id="PS00107">
    <property type="entry name" value="PROTEIN_KINASE_ATP"/>
    <property type="match status" value="1"/>
</dbReference>
<feature type="repeat" description="TPR" evidence="5">
    <location>
        <begin position="762"/>
        <end position="795"/>
    </location>
</feature>
<dbReference type="EMBL" id="JAQNDN010000019">
    <property type="protein sequence ID" value="MDC0672060.1"/>
    <property type="molecule type" value="Genomic_DNA"/>
</dbReference>
<gene>
    <name evidence="9" type="ORF">POL58_30215</name>
</gene>
<dbReference type="Gene3D" id="3.30.200.20">
    <property type="entry name" value="Phosphorylase Kinase, domain 1"/>
    <property type="match status" value="1"/>
</dbReference>
<dbReference type="InterPro" id="IPR017441">
    <property type="entry name" value="Protein_kinase_ATP_BS"/>
</dbReference>
<name>A0ABT5BD44_9BACT</name>
<reference evidence="9 10" key="1">
    <citation type="submission" date="2022-11" db="EMBL/GenBank/DDBJ databases">
        <title>Minimal conservation of predation-associated metabolite biosynthetic gene clusters underscores biosynthetic potential of Myxococcota including descriptions for ten novel species: Archangium lansinium sp. nov., Myxococcus landrumus sp. nov., Nannocystis bai.</title>
        <authorList>
            <person name="Ahearne A."/>
            <person name="Stevens C."/>
            <person name="Dowd S."/>
        </authorList>
    </citation>
    <scope>NUCLEOTIDE SEQUENCE [LARGE SCALE GENOMIC DNA]</scope>
    <source>
        <strain evidence="9 10">NCELM</strain>
    </source>
</reference>
<sequence length="979" mass="103667">MSVSSTDPTQLGGSTEAGPGEATLPADPEARSGTEGFARVRLAARELAAGDLVGRYVVLARVGAGGMGSVYAAYDPDLDRKVAIKLLHVAESGSQRATEGAARLLREAQALAKLTDPHVVSVYDVGALGQQVFVAMEFVTGGTLEEWLSSGTREVAEILHRFVAAGEGLAAAHAQGLVHRDFKPANVLLRADGTVLVADFGLARRVAEAVSIDLPTAAEGPATGDTLASRLTIPGAAMGTPAYMPPEQIAGGDVDARADQFSFCVALYEALYRQRPFPGDSLTAVLLAMQEGQLREPPREREREVPPAVRRALVRGLAPAPADRHPDMASLLAQLRPPPRPATRGWIAAGVGVTALLAAGVVALAGPAPEPPCMQVDAWAHEVWDDAARARVLAAFAATGLSYQATTAGTVVARIDDAIAAWSAMQRDTCEATRVRGEQSEDLMDRRTICLARAKHSLHSVITTFEHADAHVAARAPRLLEALPALEPCADAEALLAQTTLPPDPALRVRVDDLERRMAELDGLRLDNKFAEATALVAELRPEVEAIDHAPLTARFAYQAASVVDVAASRQEALVALRDAFVRAHAARDDRTATQAAARIVGTLAREDPEPAVTDFWIAVAEAGLVRLGGDARCEVQLRMNLGILLRARGEYDRALATYDRALALTSSAYGERHVITGDAYHNAAAAKYDMGRFAEAAVDEALASSIWDEQVGPDHPRALLALSAHGVIRLAEGEFDDALAILREVVARRRRLNDPRSEELAAALSNLGAALFQAGHADEAIAPLTEAIDIRRERFGPDSVFVAHTLGNLASAERQRGNLRPALAAADETMRVILAARGPGHPELATIHQIRASILIDLGDPDAARADLTAALAMHDAGLGVHHPNYREALVELIRAELAADDIPAAAAALARADAHAPQEETPAMRGDLEWARARVLAASNDLAGARKAAATAEAAYVDVGLPRARELAAVRAWQAAH</sequence>
<evidence type="ECO:0000256" key="6">
    <source>
        <dbReference type="PROSITE-ProRule" id="PRU10141"/>
    </source>
</evidence>
<dbReference type="Gene3D" id="1.10.510.10">
    <property type="entry name" value="Transferase(Phosphotransferase) domain 1"/>
    <property type="match status" value="1"/>
</dbReference>
<dbReference type="SUPFAM" id="SSF48452">
    <property type="entry name" value="TPR-like"/>
    <property type="match status" value="3"/>
</dbReference>
<dbReference type="PANTHER" id="PTHR43289:SF6">
    <property type="entry name" value="SERINE_THREONINE-PROTEIN KINASE NEKL-3"/>
    <property type="match status" value="1"/>
</dbReference>
<evidence type="ECO:0000256" key="1">
    <source>
        <dbReference type="ARBA" id="ARBA00022679"/>
    </source>
</evidence>
<dbReference type="Pfam" id="PF00069">
    <property type="entry name" value="Pkinase"/>
    <property type="match status" value="1"/>
</dbReference>
<evidence type="ECO:0000256" key="5">
    <source>
        <dbReference type="PROSITE-ProRule" id="PRU00339"/>
    </source>
</evidence>
<protein>
    <submittedName>
        <fullName evidence="9">Serine/threonine-protein kinase</fullName>
    </submittedName>
</protein>
<keyword evidence="1" id="KW-0808">Transferase</keyword>
<evidence type="ECO:0000259" key="8">
    <source>
        <dbReference type="PROSITE" id="PS50011"/>
    </source>
</evidence>
<dbReference type="PANTHER" id="PTHR43289">
    <property type="entry name" value="MITOGEN-ACTIVATED PROTEIN KINASE KINASE KINASE 20-RELATED"/>
    <property type="match status" value="1"/>
</dbReference>
<feature type="repeat" description="TPR" evidence="5">
    <location>
        <begin position="636"/>
        <end position="669"/>
    </location>
</feature>
<dbReference type="GO" id="GO:0016301">
    <property type="term" value="F:kinase activity"/>
    <property type="evidence" value="ECO:0007669"/>
    <property type="project" value="UniProtKB-KW"/>
</dbReference>
<dbReference type="RefSeq" id="WP_272003199.1">
    <property type="nucleotide sequence ID" value="NZ_JAQNDN010000019.1"/>
</dbReference>
<dbReference type="SUPFAM" id="SSF56112">
    <property type="entry name" value="Protein kinase-like (PK-like)"/>
    <property type="match status" value="1"/>
</dbReference>
<keyword evidence="10" id="KW-1185">Reference proteome</keyword>
<comment type="caution">
    <text evidence="9">The sequence shown here is derived from an EMBL/GenBank/DDBJ whole genome shotgun (WGS) entry which is preliminary data.</text>
</comment>
<keyword evidence="5" id="KW-0802">TPR repeat</keyword>
<keyword evidence="4 6" id="KW-0067">ATP-binding</keyword>
<evidence type="ECO:0000256" key="2">
    <source>
        <dbReference type="ARBA" id="ARBA00022741"/>
    </source>
</evidence>
<evidence type="ECO:0000256" key="3">
    <source>
        <dbReference type="ARBA" id="ARBA00022777"/>
    </source>
</evidence>
<accession>A0ABT5BD44</accession>
<dbReference type="Pfam" id="PF13424">
    <property type="entry name" value="TPR_12"/>
    <property type="match status" value="3"/>
</dbReference>
<dbReference type="PROSITE" id="PS00108">
    <property type="entry name" value="PROTEIN_KINASE_ST"/>
    <property type="match status" value="1"/>
</dbReference>
<dbReference type="Gene3D" id="1.25.40.10">
    <property type="entry name" value="Tetratricopeptide repeat domain"/>
    <property type="match status" value="2"/>
</dbReference>
<keyword evidence="3 9" id="KW-0418">Kinase</keyword>
<keyword evidence="2 6" id="KW-0547">Nucleotide-binding</keyword>